<name>A0A183U614_TOXCA</name>
<dbReference type="PANTHER" id="PTHR21663">
    <property type="entry name" value="HYPOTHETICAL HEAT DOMAIN-CONTAINING"/>
    <property type="match status" value="1"/>
</dbReference>
<evidence type="ECO:0000313" key="2">
    <source>
        <dbReference type="Proteomes" id="UP000050794"/>
    </source>
</evidence>
<proteinExistence type="predicted"/>
<accession>A0A183U614</accession>
<reference evidence="3" key="1">
    <citation type="submission" date="2016-06" db="UniProtKB">
        <authorList>
            <consortium name="WormBaseParasite"/>
        </authorList>
    </citation>
    <scope>IDENTIFICATION</scope>
</reference>
<dbReference type="PANTHER" id="PTHR21663:SF0">
    <property type="entry name" value="HEAT REPEAT-CONTAINING PROTEIN 5B"/>
    <property type="match status" value="1"/>
</dbReference>
<protein>
    <submittedName>
        <fullName evidence="3">Adaptin_N domain-containing protein</fullName>
    </submittedName>
</protein>
<dbReference type="GO" id="GO:0006897">
    <property type="term" value="P:endocytosis"/>
    <property type="evidence" value="ECO:0007669"/>
    <property type="project" value="TreeGrafter"/>
</dbReference>
<dbReference type="InterPro" id="IPR011989">
    <property type="entry name" value="ARM-like"/>
</dbReference>
<gene>
    <name evidence="1" type="ORF">TCNE_LOCUS3934</name>
</gene>
<organism evidence="2 3">
    <name type="scientific">Toxocara canis</name>
    <name type="common">Canine roundworm</name>
    <dbReference type="NCBI Taxonomy" id="6265"/>
    <lineage>
        <taxon>Eukaryota</taxon>
        <taxon>Metazoa</taxon>
        <taxon>Ecdysozoa</taxon>
        <taxon>Nematoda</taxon>
        <taxon>Chromadorea</taxon>
        <taxon>Rhabditida</taxon>
        <taxon>Spirurina</taxon>
        <taxon>Ascaridomorpha</taxon>
        <taxon>Ascaridoidea</taxon>
        <taxon>Toxocaridae</taxon>
        <taxon>Toxocara</taxon>
    </lineage>
</organism>
<dbReference type="EMBL" id="UYWY01005745">
    <property type="protein sequence ID" value="VDM29651.1"/>
    <property type="molecule type" value="Genomic_DNA"/>
</dbReference>
<keyword evidence="2" id="KW-1185">Reference proteome</keyword>
<dbReference type="WBParaSite" id="TCNE_0000393401-mRNA-1">
    <property type="protein sequence ID" value="TCNE_0000393401-mRNA-1"/>
    <property type="gene ID" value="TCNE_0000393401"/>
</dbReference>
<dbReference type="GO" id="GO:0042147">
    <property type="term" value="P:retrograde transport, endosome to Golgi"/>
    <property type="evidence" value="ECO:0007669"/>
    <property type="project" value="TreeGrafter"/>
</dbReference>
<dbReference type="GO" id="GO:0005794">
    <property type="term" value="C:Golgi apparatus"/>
    <property type="evidence" value="ECO:0007669"/>
    <property type="project" value="TreeGrafter"/>
</dbReference>
<dbReference type="InterPro" id="IPR040108">
    <property type="entry name" value="Laa1/Sip1/HEATR5"/>
</dbReference>
<dbReference type="Proteomes" id="UP000050794">
    <property type="component" value="Unassembled WGS sequence"/>
</dbReference>
<dbReference type="GO" id="GO:0016020">
    <property type="term" value="C:membrane"/>
    <property type="evidence" value="ECO:0007669"/>
    <property type="project" value="TreeGrafter"/>
</dbReference>
<dbReference type="GO" id="GO:0005829">
    <property type="term" value="C:cytosol"/>
    <property type="evidence" value="ECO:0007669"/>
    <property type="project" value="GOC"/>
</dbReference>
<dbReference type="GO" id="GO:0030139">
    <property type="term" value="C:endocytic vesicle"/>
    <property type="evidence" value="ECO:0007669"/>
    <property type="project" value="TreeGrafter"/>
</dbReference>
<evidence type="ECO:0000313" key="3">
    <source>
        <dbReference type="WBParaSite" id="TCNE_0000393401-mRNA-1"/>
    </source>
</evidence>
<evidence type="ECO:0000313" key="1">
    <source>
        <dbReference type="EMBL" id="VDM29651.1"/>
    </source>
</evidence>
<reference evidence="1 2" key="2">
    <citation type="submission" date="2018-11" db="EMBL/GenBank/DDBJ databases">
        <authorList>
            <consortium name="Pathogen Informatics"/>
        </authorList>
    </citation>
    <scope>NUCLEOTIDE SEQUENCE [LARGE SCALE GENOMIC DNA]</scope>
</reference>
<dbReference type="GO" id="GO:0008104">
    <property type="term" value="P:intracellular protein localization"/>
    <property type="evidence" value="ECO:0007669"/>
    <property type="project" value="TreeGrafter"/>
</dbReference>
<dbReference type="AlphaFoldDB" id="A0A183U614"/>
<dbReference type="Gene3D" id="1.25.10.10">
    <property type="entry name" value="Leucine-rich Repeat Variant"/>
    <property type="match status" value="1"/>
</dbReference>
<dbReference type="SUPFAM" id="SSF48371">
    <property type="entry name" value="ARM repeat"/>
    <property type="match status" value="1"/>
</dbReference>
<sequence length="167" mass="17679">MLTFSKMIVGLGAAASSIHKDLYKIVRNHFNDRVMAVRVAAINCLTAMVPEYSFLYTNEVESISTLCFKALESSNYEVRLSIARLFAVLFSTAQNPPKASTPGSKQQAGASTSTAKVTLAEEAFGILSVGFLRGGIGGFLKSGSAAVAGGQKEIRIGVTLVSIPRIS</sequence>
<dbReference type="InterPro" id="IPR016024">
    <property type="entry name" value="ARM-type_fold"/>
</dbReference>